<dbReference type="Gramene" id="PNT66242">
    <property type="protein sequence ID" value="PNT66242"/>
    <property type="gene ID" value="BRADI_3g08882v3"/>
</dbReference>
<evidence type="ECO:0000313" key="3">
    <source>
        <dbReference type="Proteomes" id="UP000008810"/>
    </source>
</evidence>
<dbReference type="Proteomes" id="UP000008810">
    <property type="component" value="Chromosome 3"/>
</dbReference>
<keyword evidence="3" id="KW-1185">Reference proteome</keyword>
<accession>A0A2K2CW40</accession>
<name>A0A2K2CW40_BRADI</name>
<gene>
    <name evidence="1" type="ORF">BRADI_3g08882v3</name>
</gene>
<proteinExistence type="predicted"/>
<reference evidence="1 2" key="1">
    <citation type="journal article" date="2010" name="Nature">
        <title>Genome sequencing and analysis of the model grass Brachypodium distachyon.</title>
        <authorList>
            <consortium name="International Brachypodium Initiative"/>
        </authorList>
    </citation>
    <scope>NUCLEOTIDE SEQUENCE [LARGE SCALE GENOMIC DNA]</scope>
    <source>
        <strain evidence="1 2">Bd21</strain>
    </source>
</reference>
<organism evidence="1">
    <name type="scientific">Brachypodium distachyon</name>
    <name type="common">Purple false brome</name>
    <name type="synonym">Trachynia distachya</name>
    <dbReference type="NCBI Taxonomy" id="15368"/>
    <lineage>
        <taxon>Eukaryota</taxon>
        <taxon>Viridiplantae</taxon>
        <taxon>Streptophyta</taxon>
        <taxon>Embryophyta</taxon>
        <taxon>Tracheophyta</taxon>
        <taxon>Spermatophyta</taxon>
        <taxon>Magnoliopsida</taxon>
        <taxon>Liliopsida</taxon>
        <taxon>Poales</taxon>
        <taxon>Poaceae</taxon>
        <taxon>BOP clade</taxon>
        <taxon>Pooideae</taxon>
        <taxon>Stipodae</taxon>
        <taxon>Brachypodieae</taxon>
        <taxon>Brachypodium</taxon>
    </lineage>
</organism>
<reference evidence="2" key="3">
    <citation type="submission" date="2018-08" db="UniProtKB">
        <authorList>
            <consortium name="EnsemblPlants"/>
        </authorList>
    </citation>
    <scope>IDENTIFICATION</scope>
    <source>
        <strain evidence="2">cv. Bd21</strain>
    </source>
</reference>
<protein>
    <submittedName>
        <fullName evidence="1 2">Uncharacterized protein</fullName>
    </submittedName>
</protein>
<dbReference type="InParanoid" id="A0A2K2CW40"/>
<sequence>MHSQDWRPKPAVEAMANLSKLMGGILSDMVSGDQHELSDTLARDCNQDQQALAKRMDPHPAQE</sequence>
<dbReference type="EMBL" id="CM000882">
    <property type="protein sequence ID" value="PNT66242.1"/>
    <property type="molecule type" value="Genomic_DNA"/>
</dbReference>
<evidence type="ECO:0000313" key="2">
    <source>
        <dbReference type="EnsemblPlants" id="PNT66242"/>
    </source>
</evidence>
<dbReference type="EnsemblPlants" id="PNT66242">
    <property type="protein sequence ID" value="PNT66242"/>
    <property type="gene ID" value="BRADI_3g08882v3"/>
</dbReference>
<evidence type="ECO:0000313" key="1">
    <source>
        <dbReference type="EMBL" id="PNT66242.1"/>
    </source>
</evidence>
<reference evidence="1" key="2">
    <citation type="submission" date="2017-06" db="EMBL/GenBank/DDBJ databases">
        <title>WGS assembly of Brachypodium distachyon.</title>
        <authorList>
            <consortium name="The International Brachypodium Initiative"/>
            <person name="Lucas S."/>
            <person name="Harmon-Smith M."/>
            <person name="Lail K."/>
            <person name="Tice H."/>
            <person name="Grimwood J."/>
            <person name="Bruce D."/>
            <person name="Barry K."/>
            <person name="Shu S."/>
            <person name="Lindquist E."/>
            <person name="Wang M."/>
            <person name="Pitluck S."/>
            <person name="Vogel J.P."/>
            <person name="Garvin D.F."/>
            <person name="Mockler T.C."/>
            <person name="Schmutz J."/>
            <person name="Rokhsar D."/>
            <person name="Bevan M.W."/>
        </authorList>
    </citation>
    <scope>NUCLEOTIDE SEQUENCE</scope>
    <source>
        <strain evidence="1">Bd21</strain>
    </source>
</reference>
<dbReference type="AlphaFoldDB" id="A0A2K2CW40"/>